<comment type="caution">
    <text evidence="1">The sequence shown here is derived from an EMBL/GenBank/DDBJ whole genome shotgun (WGS) entry which is preliminary data.</text>
</comment>
<proteinExistence type="predicted"/>
<dbReference type="EMBL" id="CBKE010000008">
    <property type="protein sequence ID" value="CDF04051.1"/>
    <property type="molecule type" value="Genomic_DNA"/>
</dbReference>
<organism evidence="1">
    <name type="scientific">Megasphaera elsdenii CAG:570</name>
    <dbReference type="NCBI Taxonomy" id="1263087"/>
    <lineage>
        <taxon>Bacteria</taxon>
        <taxon>Bacillati</taxon>
        <taxon>Bacillota</taxon>
        <taxon>Negativicutes</taxon>
        <taxon>Veillonellales</taxon>
        <taxon>Veillonellaceae</taxon>
        <taxon>Megasphaera</taxon>
    </lineage>
</organism>
<reference evidence="1" key="1">
    <citation type="submission" date="2012-11" db="EMBL/GenBank/DDBJ databases">
        <title>Dependencies among metagenomic species, viruses, plasmids and units of genetic variation.</title>
        <authorList>
            <person name="Nielsen H.B."/>
            <person name="Almeida M."/>
            <person name="Juncker A.S."/>
            <person name="Rasmussen S."/>
            <person name="Li J."/>
            <person name="Sunagawa S."/>
            <person name="Plichta D."/>
            <person name="Gautier L."/>
            <person name="Le Chatelier E."/>
            <person name="Peletier E."/>
            <person name="Bonde I."/>
            <person name="Nielsen T."/>
            <person name="Manichanh C."/>
            <person name="Arumugam M."/>
            <person name="Batto J."/>
            <person name="Santos M.B.Q.D."/>
            <person name="Blom N."/>
            <person name="Borruel N."/>
            <person name="Burgdorf K.S."/>
            <person name="Boumezbeur F."/>
            <person name="Casellas F."/>
            <person name="Dore J."/>
            <person name="Guarner F."/>
            <person name="Hansen T."/>
            <person name="Hildebrand F."/>
            <person name="Kaas R.S."/>
            <person name="Kennedy S."/>
            <person name="Kristiansen K."/>
            <person name="Kultima J.R."/>
            <person name="Leonard P."/>
            <person name="Levenez F."/>
            <person name="Lund O."/>
            <person name="Moumen B."/>
            <person name="Le Paslier D."/>
            <person name="Pons N."/>
            <person name="Pedersen O."/>
            <person name="Prifti E."/>
            <person name="Qin J."/>
            <person name="Raes J."/>
            <person name="Tap J."/>
            <person name="Tims S."/>
            <person name="Ussery D.W."/>
            <person name="Yamada T."/>
            <person name="MetaHit consortium"/>
            <person name="Renault P."/>
            <person name="Sicheritz-Ponten T."/>
            <person name="Bork P."/>
            <person name="Wang J."/>
            <person name="Brunak S."/>
            <person name="Ehrlich S.D."/>
        </authorList>
    </citation>
    <scope>NUCLEOTIDE SEQUENCE [LARGE SCALE GENOMIC DNA]</scope>
</reference>
<sequence>MKKEEQVQTVRDDQKVELTRALPDGTKTLILDFDNVSGYTLLRCEKAAKKEDASIVVPALSQVYQAHVAAIAANVKYDDILALTAKDFTAVMIKTQGFLLGTASQDQPEG</sequence>
<dbReference type="AlphaFoldDB" id="R7MUL1"/>
<evidence type="ECO:0008006" key="2">
    <source>
        <dbReference type="Google" id="ProtNLM"/>
    </source>
</evidence>
<protein>
    <recommendedName>
        <fullName evidence="2">Phage tail assembly protein</fullName>
    </recommendedName>
</protein>
<accession>R7MUL1</accession>
<dbReference type="Proteomes" id="UP000017908">
    <property type="component" value="Unassembled WGS sequence"/>
</dbReference>
<evidence type="ECO:0000313" key="1">
    <source>
        <dbReference type="EMBL" id="CDF04051.1"/>
    </source>
</evidence>
<gene>
    <name evidence="1" type="ORF">BN715_00425</name>
</gene>
<name>R7MUL1_MEGEL</name>